<dbReference type="PANTHER" id="PTHR14187">
    <property type="entry name" value="ALPHA KINASE/ELONGATION FACTOR 2 KINASE"/>
    <property type="match status" value="1"/>
</dbReference>
<evidence type="ECO:0000313" key="3">
    <source>
        <dbReference type="Proteomes" id="UP000247647"/>
    </source>
</evidence>
<dbReference type="SUPFAM" id="SSF53067">
    <property type="entry name" value="Actin-like ATPase domain"/>
    <property type="match status" value="1"/>
</dbReference>
<dbReference type="Gene3D" id="3.30.420.40">
    <property type="match status" value="2"/>
</dbReference>
<evidence type="ECO:0000313" key="2">
    <source>
        <dbReference type="EMBL" id="PYH29195.1"/>
    </source>
</evidence>
<dbReference type="Proteomes" id="UP000247647">
    <property type="component" value="Unassembled WGS sequence"/>
</dbReference>
<accession>A0A318Y4M6</accession>
<gene>
    <name evidence="2" type="ORF">BO87DRAFT_401504</name>
</gene>
<feature type="transmembrane region" description="Helical" evidence="1">
    <location>
        <begin position="189"/>
        <end position="219"/>
    </location>
</feature>
<evidence type="ECO:0000256" key="1">
    <source>
        <dbReference type="SAM" id="Phobius"/>
    </source>
</evidence>
<dbReference type="CDD" id="cd10170">
    <property type="entry name" value="ASKHA_NBD_HSP70"/>
    <property type="match status" value="1"/>
</dbReference>
<keyword evidence="1" id="KW-1133">Transmembrane helix</keyword>
<organism evidence="2 3">
    <name type="scientific">Aspergillus neoniger (strain CBS 115656)</name>
    <dbReference type="NCBI Taxonomy" id="1448310"/>
    <lineage>
        <taxon>Eukaryota</taxon>
        <taxon>Fungi</taxon>
        <taxon>Dikarya</taxon>
        <taxon>Ascomycota</taxon>
        <taxon>Pezizomycotina</taxon>
        <taxon>Eurotiomycetes</taxon>
        <taxon>Eurotiomycetidae</taxon>
        <taxon>Eurotiales</taxon>
        <taxon>Aspergillaceae</taxon>
        <taxon>Aspergillus</taxon>
        <taxon>Aspergillus subgen. Circumdati</taxon>
    </lineage>
</organism>
<keyword evidence="1" id="KW-0472">Membrane</keyword>
<keyword evidence="3" id="KW-1185">Reference proteome</keyword>
<dbReference type="GeneID" id="37128075"/>
<dbReference type="EMBL" id="KZ821496">
    <property type="protein sequence ID" value="PYH29195.1"/>
    <property type="molecule type" value="Genomic_DNA"/>
</dbReference>
<dbReference type="Gene3D" id="3.90.640.10">
    <property type="entry name" value="Actin, Chain A, domain 4"/>
    <property type="match status" value="1"/>
</dbReference>
<name>A0A318Y4M6_ASPNB</name>
<dbReference type="InterPro" id="IPR043129">
    <property type="entry name" value="ATPase_NBD"/>
</dbReference>
<proteinExistence type="predicted"/>
<sequence length="561" mass="63355">MPLRVAEDGKIMVGVDFGTTYTGVSYSLRSLEVRGGEDNDHLIDKWPAANSRKINATKVASIVQYENKTENGIEKLEATRWGAQVLASKENCSSLFKPLLEPNFHRDHDPYAKAIFRHTRQGPSYHPVHYTITVPGIWARETRKALEQIVKDAGLALKTNDILTMIPEPIAAAVDIFRKKMDTFQGDDVMLVCDIGGGTIVSFTLNFVMSLFIIFLYVWCPCGDLGMLSVEAAFYRTMYERFKDTFKNQNTESIGPSSALIREFRDCFERFAPENLEEHGWECRLPFWSLLSSNNPDFYDCRRKEIILSARDIQAFLDPVINMAVSLISEQHHTVATAGFGGKKQHVYLVGGGAENAYILRSVKRRIKDKHALDVYTPDKPQLAVVNGAGVYGLDDVLSIHKCPQHIGIECAQQYDADRHGQPRPDVLTRDPVDGRNMVTGAAIWVFDMGRTYHDGAVETENVTEYFLDSEFGDRHKNIFVSRDPRPPAVVTDLEPLTAIEIRFRQVPAGKTEVRVVGGRRQVRIRYDISTTFFPVDNKIEFVAKVCNQVIGRQEISMPFH</sequence>
<dbReference type="AlphaFoldDB" id="A0A318Y4M6"/>
<keyword evidence="1" id="KW-0812">Transmembrane</keyword>
<evidence type="ECO:0008006" key="4">
    <source>
        <dbReference type="Google" id="ProtNLM"/>
    </source>
</evidence>
<dbReference type="PANTHER" id="PTHR14187:SF5">
    <property type="entry name" value="HEAT SHOCK 70 KDA PROTEIN 12A"/>
    <property type="match status" value="1"/>
</dbReference>
<reference evidence="2" key="1">
    <citation type="submission" date="2016-12" db="EMBL/GenBank/DDBJ databases">
        <title>The genomes of Aspergillus section Nigri reveals drivers in fungal speciation.</title>
        <authorList>
            <consortium name="DOE Joint Genome Institute"/>
            <person name="Vesth T.C."/>
            <person name="Nybo J."/>
            <person name="Theobald S."/>
            <person name="Brandl J."/>
            <person name="Frisvad J.C."/>
            <person name="Nielsen K.F."/>
            <person name="Lyhne E.K."/>
            <person name="Kogle M.E."/>
            <person name="Kuo A."/>
            <person name="Riley R."/>
            <person name="Clum A."/>
            <person name="Nolan M."/>
            <person name="Lipzen A."/>
            <person name="Salamov A."/>
            <person name="Henrissat B."/>
            <person name="Wiebenga A."/>
            <person name="De Vries R.P."/>
            <person name="Grigoriev I.V."/>
            <person name="Mortensen U.H."/>
            <person name="Andersen M.R."/>
            <person name="Baker S.E."/>
        </authorList>
    </citation>
    <scope>NUCLEOTIDE SEQUENCE [LARGE SCALE GENOMIC DNA]</scope>
    <source>
        <strain evidence="2">CBS 115656</strain>
    </source>
</reference>
<dbReference type="OrthoDB" id="2963168at2759"/>
<dbReference type="RefSeq" id="XP_025474673.1">
    <property type="nucleotide sequence ID" value="XM_025625619.1"/>
</dbReference>
<protein>
    <recommendedName>
        <fullName evidence="4">Actin-like ATPase domain-containing protein</fullName>
    </recommendedName>
</protein>